<dbReference type="EMBL" id="RRYP01005878">
    <property type="protein sequence ID" value="TNV81659.1"/>
    <property type="molecule type" value="Genomic_DNA"/>
</dbReference>
<feature type="region of interest" description="Disordered" evidence="2">
    <location>
        <begin position="113"/>
        <end position="146"/>
    </location>
</feature>
<comment type="caution">
    <text evidence="3">The sequence shown here is derived from an EMBL/GenBank/DDBJ whole genome shotgun (WGS) entry which is preliminary data.</text>
</comment>
<feature type="compositionally biased region" description="Basic and acidic residues" evidence="2">
    <location>
        <begin position="417"/>
        <end position="428"/>
    </location>
</feature>
<dbReference type="Proteomes" id="UP000785679">
    <property type="component" value="Unassembled WGS sequence"/>
</dbReference>
<name>A0A8J8NW05_HALGN</name>
<keyword evidence="1" id="KW-0175">Coiled coil</keyword>
<accession>A0A8J8NW05</accession>
<feature type="compositionally biased region" description="Basic and acidic residues" evidence="2">
    <location>
        <begin position="57"/>
        <end position="69"/>
    </location>
</feature>
<keyword evidence="4" id="KW-1185">Reference proteome</keyword>
<feature type="compositionally biased region" description="Basic and acidic residues" evidence="2">
    <location>
        <begin position="119"/>
        <end position="133"/>
    </location>
</feature>
<evidence type="ECO:0000256" key="1">
    <source>
        <dbReference type="SAM" id="Coils"/>
    </source>
</evidence>
<feature type="coiled-coil region" evidence="1">
    <location>
        <begin position="286"/>
        <end position="313"/>
    </location>
</feature>
<reference evidence="3" key="1">
    <citation type="submission" date="2019-06" db="EMBL/GenBank/DDBJ databases">
        <authorList>
            <person name="Zheng W."/>
        </authorList>
    </citation>
    <scope>NUCLEOTIDE SEQUENCE</scope>
    <source>
        <strain evidence="3">QDHG01</strain>
    </source>
</reference>
<evidence type="ECO:0000313" key="4">
    <source>
        <dbReference type="Proteomes" id="UP000785679"/>
    </source>
</evidence>
<feature type="compositionally biased region" description="Acidic residues" evidence="2">
    <location>
        <begin position="134"/>
        <end position="146"/>
    </location>
</feature>
<feature type="compositionally biased region" description="Polar residues" evidence="2">
    <location>
        <begin position="401"/>
        <end position="412"/>
    </location>
</feature>
<gene>
    <name evidence="3" type="ORF">FGO68_gene4367</name>
</gene>
<dbReference type="OrthoDB" id="10679239at2759"/>
<evidence type="ECO:0000313" key="3">
    <source>
        <dbReference type="EMBL" id="TNV81659.1"/>
    </source>
</evidence>
<feature type="region of interest" description="Disordered" evidence="2">
    <location>
        <begin position="1"/>
        <end position="82"/>
    </location>
</feature>
<organism evidence="3 4">
    <name type="scientific">Halteria grandinella</name>
    <dbReference type="NCBI Taxonomy" id="5974"/>
    <lineage>
        <taxon>Eukaryota</taxon>
        <taxon>Sar</taxon>
        <taxon>Alveolata</taxon>
        <taxon>Ciliophora</taxon>
        <taxon>Intramacronucleata</taxon>
        <taxon>Spirotrichea</taxon>
        <taxon>Stichotrichia</taxon>
        <taxon>Sporadotrichida</taxon>
        <taxon>Halteriidae</taxon>
        <taxon>Halteria</taxon>
    </lineage>
</organism>
<feature type="region of interest" description="Disordered" evidence="2">
    <location>
        <begin position="399"/>
        <end position="428"/>
    </location>
</feature>
<protein>
    <submittedName>
        <fullName evidence="3">Uncharacterized protein</fullName>
    </submittedName>
</protein>
<evidence type="ECO:0000256" key="2">
    <source>
        <dbReference type="SAM" id="MobiDB-lite"/>
    </source>
</evidence>
<sequence length="468" mass="54065">MYQPNSVKTLLKLRQPSFMEGEDDQEEPQPPIGKEEQKESIEIQQLPDQEPSISLEQRMHLQQQRDVHLSRPQSSSGGGALVRQRFSQTVTTGFGLRDPSLLAAQQLLSPKHKAITHKQSLEEQKVATTQEKEQSEEESDENTSDYEDLMRPQGDNFMTQLYANDAFLKLKESLTEELLENQEMINQIRIDTALIKDVDNELDSLKKWREEREAKKRQEKIQQIEFENEIIRVKREAAMGEDLEEIEVEQKYMDMMRRAQEDIVSIECLKIKKDNNAKDILNQQVHSKITAQLQQKEQLMSEVESKLQNMSLKSTANMDFYDNLESVTSRKGAGAQYLKQEALVRDFAEMEEQVSQFDQDMNDILALKPESRSSHYDSSEQSMIDSEIQTILDRIKKDGKSQSITAKATSNPKSKKQREENERDDKRINTLLIDIEKELQDIDDILKEVDDLRVGGGNAEYSVNEQYG</sequence>
<proteinExistence type="predicted"/>
<feature type="coiled-coil region" evidence="1">
    <location>
        <begin position="198"/>
        <end position="225"/>
    </location>
</feature>
<dbReference type="AlphaFoldDB" id="A0A8J8NW05"/>